<keyword evidence="1" id="KW-0472">Membrane</keyword>
<proteinExistence type="predicted"/>
<dbReference type="Proteomes" id="UP001469553">
    <property type="component" value="Unassembled WGS sequence"/>
</dbReference>
<sequence>MKHCNPTFCHTIQSCYGLSSAGASGLVHFDEQGERCMDYSIYDLQHVGGSTMFVPILNFESQTKSVRPTPMYASVTWPKGKPPSDVPECGFKDELCEWLTNEIALLAVLVIFPLIGVVAVLWIGVLMLQKFRLQTRLDDSNWWIINYSDITIIREPLVRVLR</sequence>
<feature type="transmembrane region" description="Helical" evidence="1">
    <location>
        <begin position="103"/>
        <end position="128"/>
    </location>
</feature>
<dbReference type="InterPro" id="IPR028082">
    <property type="entry name" value="Peripla_BP_I"/>
</dbReference>
<keyword evidence="3" id="KW-1185">Reference proteome</keyword>
<dbReference type="Gene3D" id="3.40.50.2300">
    <property type="match status" value="1"/>
</dbReference>
<gene>
    <name evidence="2" type="ORF">AMECASPLE_030650</name>
</gene>
<organism evidence="2 3">
    <name type="scientific">Ameca splendens</name>
    <dbReference type="NCBI Taxonomy" id="208324"/>
    <lineage>
        <taxon>Eukaryota</taxon>
        <taxon>Metazoa</taxon>
        <taxon>Chordata</taxon>
        <taxon>Craniata</taxon>
        <taxon>Vertebrata</taxon>
        <taxon>Euteleostomi</taxon>
        <taxon>Actinopterygii</taxon>
        <taxon>Neopterygii</taxon>
        <taxon>Teleostei</taxon>
        <taxon>Neoteleostei</taxon>
        <taxon>Acanthomorphata</taxon>
        <taxon>Ovalentaria</taxon>
        <taxon>Atherinomorphae</taxon>
        <taxon>Cyprinodontiformes</taxon>
        <taxon>Goodeidae</taxon>
        <taxon>Ameca</taxon>
    </lineage>
</organism>
<dbReference type="SUPFAM" id="SSF53822">
    <property type="entry name" value="Periplasmic binding protein-like I"/>
    <property type="match status" value="1"/>
</dbReference>
<reference evidence="2 3" key="1">
    <citation type="submission" date="2021-06" db="EMBL/GenBank/DDBJ databases">
        <authorList>
            <person name="Palmer J.M."/>
        </authorList>
    </citation>
    <scope>NUCLEOTIDE SEQUENCE [LARGE SCALE GENOMIC DNA]</scope>
    <source>
        <strain evidence="2 3">AS_MEX2019</strain>
        <tissue evidence="2">Muscle</tissue>
    </source>
</reference>
<dbReference type="PROSITE" id="PS51257">
    <property type="entry name" value="PROKAR_LIPOPROTEIN"/>
    <property type="match status" value="1"/>
</dbReference>
<keyword evidence="1" id="KW-0812">Transmembrane</keyword>
<comment type="caution">
    <text evidence="2">The sequence shown here is derived from an EMBL/GenBank/DDBJ whole genome shotgun (WGS) entry which is preliminary data.</text>
</comment>
<keyword evidence="1" id="KW-1133">Transmembrane helix</keyword>
<dbReference type="EMBL" id="JAHRIP010060118">
    <property type="protein sequence ID" value="MEQ2304752.1"/>
    <property type="molecule type" value="Genomic_DNA"/>
</dbReference>
<evidence type="ECO:0000313" key="2">
    <source>
        <dbReference type="EMBL" id="MEQ2304752.1"/>
    </source>
</evidence>
<name>A0ABV0ZET9_9TELE</name>
<protein>
    <submittedName>
        <fullName evidence="2">Uncharacterized protein</fullName>
    </submittedName>
</protein>
<evidence type="ECO:0000256" key="1">
    <source>
        <dbReference type="SAM" id="Phobius"/>
    </source>
</evidence>
<accession>A0ABV0ZET9</accession>
<evidence type="ECO:0000313" key="3">
    <source>
        <dbReference type="Proteomes" id="UP001469553"/>
    </source>
</evidence>